<evidence type="ECO:0000256" key="1">
    <source>
        <dbReference type="ARBA" id="ARBA00022755"/>
    </source>
</evidence>
<organism evidence="7 8">
    <name type="scientific">Thermotomaculum hydrothermale</name>
    <dbReference type="NCBI Taxonomy" id="981385"/>
    <lineage>
        <taxon>Bacteria</taxon>
        <taxon>Pseudomonadati</taxon>
        <taxon>Acidobacteriota</taxon>
        <taxon>Holophagae</taxon>
        <taxon>Thermotomaculales</taxon>
        <taxon>Thermotomaculaceae</taxon>
        <taxon>Thermotomaculum</taxon>
    </lineage>
</organism>
<evidence type="ECO:0000256" key="2">
    <source>
        <dbReference type="ARBA" id="ARBA00023235"/>
    </source>
</evidence>
<evidence type="ECO:0000313" key="7">
    <source>
        <dbReference type="EMBL" id="BBB32278.1"/>
    </source>
</evidence>
<dbReference type="EMBL" id="AP017470">
    <property type="protein sequence ID" value="BBB32278.1"/>
    <property type="molecule type" value="Genomic_DNA"/>
</dbReference>
<sequence>MSNPIVGILMGSDSDFEIMKESAKVLKDFGVPFEVVVTSAHRTPERTLEYAKSAKKRGLKVLIVGAGMAAHLAGVIAAKTTIPVIGVPINSSSLNGIDALYSTLQMPSGIPVGTMAIGKAGAKNAALYAIQMLALSDKDLSERLENFRKDFERVVVEREKKVHEKLEKFLNE</sequence>
<feature type="domain" description="PurE" evidence="6">
    <location>
        <begin position="4"/>
        <end position="155"/>
    </location>
</feature>
<comment type="catalytic activity">
    <reaction evidence="3 4">
        <text>5-carboxyamino-1-(5-phospho-D-ribosyl)imidazole + H(+) = 5-amino-1-(5-phospho-D-ribosyl)imidazole-4-carboxylate</text>
        <dbReference type="Rhea" id="RHEA:13193"/>
        <dbReference type="ChEBI" id="CHEBI:15378"/>
        <dbReference type="ChEBI" id="CHEBI:58730"/>
        <dbReference type="ChEBI" id="CHEBI:77657"/>
        <dbReference type="EC" id="5.4.99.18"/>
    </reaction>
</comment>
<gene>
    <name evidence="3 7" type="primary">purE</name>
    <name evidence="7" type="ORF">TTHT_0706</name>
</gene>
<keyword evidence="2 3" id="KW-0413">Isomerase</keyword>
<evidence type="ECO:0000256" key="3">
    <source>
        <dbReference type="HAMAP-Rule" id="MF_01929"/>
    </source>
</evidence>
<dbReference type="GO" id="GO:0006189">
    <property type="term" value="P:'de novo' IMP biosynthetic process"/>
    <property type="evidence" value="ECO:0007669"/>
    <property type="project" value="UniProtKB-UniRule"/>
</dbReference>
<accession>A0A7R6PZ18</accession>
<proteinExistence type="inferred from homology"/>
<dbReference type="PANTHER" id="PTHR23046:SF2">
    <property type="entry name" value="PHOSPHORIBOSYLAMINOIMIDAZOLE CARBOXYLASE"/>
    <property type="match status" value="1"/>
</dbReference>
<evidence type="ECO:0000256" key="5">
    <source>
        <dbReference type="PIRSR" id="PIRSR001338-1"/>
    </source>
</evidence>
<dbReference type="Proteomes" id="UP000595564">
    <property type="component" value="Chromosome"/>
</dbReference>
<dbReference type="Gene3D" id="3.40.50.1970">
    <property type="match status" value="1"/>
</dbReference>
<feature type="binding site" evidence="3 5">
    <location>
        <position position="12"/>
    </location>
    <ligand>
        <name>substrate</name>
    </ligand>
</feature>
<dbReference type="HAMAP" id="MF_01929">
    <property type="entry name" value="PurE_classI"/>
    <property type="match status" value="1"/>
</dbReference>
<evidence type="ECO:0000259" key="6">
    <source>
        <dbReference type="SMART" id="SM01001"/>
    </source>
</evidence>
<comment type="function">
    <text evidence="3 4">Catalyzes the conversion of N5-carboxyaminoimidazole ribonucleotide (N5-CAIR) to 4-carboxy-5-aminoimidazole ribonucleotide (CAIR).</text>
</comment>
<dbReference type="Pfam" id="PF00731">
    <property type="entry name" value="AIRC"/>
    <property type="match status" value="1"/>
</dbReference>
<name>A0A7R6PZ18_9BACT</name>
<dbReference type="InterPro" id="IPR033747">
    <property type="entry name" value="PurE_ClassI"/>
</dbReference>
<dbReference type="RefSeq" id="WP_201328622.1">
    <property type="nucleotide sequence ID" value="NZ_AP017470.1"/>
</dbReference>
<dbReference type="GO" id="GO:0034023">
    <property type="term" value="F:5-(carboxyamino)imidazole ribonucleotide mutase activity"/>
    <property type="evidence" value="ECO:0007669"/>
    <property type="project" value="UniProtKB-UniRule"/>
</dbReference>
<evidence type="ECO:0000313" key="8">
    <source>
        <dbReference type="Proteomes" id="UP000595564"/>
    </source>
</evidence>
<dbReference type="InterPro" id="IPR024694">
    <property type="entry name" value="PurE_prokaryotes"/>
</dbReference>
<dbReference type="UniPathway" id="UPA00074">
    <property type="reaction ID" value="UER00943"/>
</dbReference>
<dbReference type="SUPFAM" id="SSF52255">
    <property type="entry name" value="N5-CAIR mutase (phosphoribosylaminoimidazole carboxylase, PurE)"/>
    <property type="match status" value="1"/>
</dbReference>
<protein>
    <recommendedName>
        <fullName evidence="3 4">N5-carboxyaminoimidazole ribonucleotide mutase</fullName>
        <shortName evidence="3 4">N5-CAIR mutase</shortName>
        <ecNumber evidence="3 4">5.4.99.18</ecNumber>
    </recommendedName>
    <alternativeName>
        <fullName evidence="3">5-(carboxyamino)imidazole ribonucleotide mutase</fullName>
    </alternativeName>
</protein>
<dbReference type="AlphaFoldDB" id="A0A7R6PZ18"/>
<dbReference type="KEGG" id="thyd:TTHT_0706"/>
<keyword evidence="8" id="KW-1185">Reference proteome</keyword>
<dbReference type="EC" id="5.4.99.18" evidence="3 4"/>
<dbReference type="PANTHER" id="PTHR23046">
    <property type="entry name" value="PHOSPHORIBOSYLAMINOIMIDAZOLE CARBOXYLASE CATALYTIC SUBUNIT"/>
    <property type="match status" value="1"/>
</dbReference>
<reference evidence="7 8" key="1">
    <citation type="journal article" date="2012" name="Extremophiles">
        <title>Thermotomaculum hydrothermale gen. nov., sp. nov., a novel heterotrophic thermophile within the phylum Acidobacteria from a deep-sea hydrothermal vent chimney in the Southern Okinawa Trough.</title>
        <authorList>
            <person name="Izumi H."/>
            <person name="Nunoura T."/>
            <person name="Miyazaki M."/>
            <person name="Mino S."/>
            <person name="Toki T."/>
            <person name="Takai K."/>
            <person name="Sako Y."/>
            <person name="Sawabe T."/>
            <person name="Nakagawa S."/>
        </authorList>
    </citation>
    <scope>NUCLEOTIDE SEQUENCE [LARGE SCALE GENOMIC DNA]</scope>
    <source>
        <strain evidence="7 8">AC55</strain>
    </source>
</reference>
<evidence type="ECO:0000256" key="4">
    <source>
        <dbReference type="PIRNR" id="PIRNR001338"/>
    </source>
</evidence>
<dbReference type="InterPro" id="IPR000031">
    <property type="entry name" value="PurE_dom"/>
</dbReference>
<dbReference type="PIRSF" id="PIRSF001338">
    <property type="entry name" value="AIR_carboxylase"/>
    <property type="match status" value="1"/>
</dbReference>
<feature type="binding site" evidence="3 5">
    <location>
        <position position="15"/>
    </location>
    <ligand>
        <name>substrate</name>
    </ligand>
</feature>
<comment type="pathway">
    <text evidence="3 4">Purine metabolism; IMP biosynthesis via de novo pathway; 5-amino-1-(5-phospho-D-ribosyl)imidazole-4-carboxylate from 5-amino-1-(5-phospho-D-ribosyl)imidazole (N5-CAIR route): step 2/2.</text>
</comment>
<comment type="similarity">
    <text evidence="3">Belongs to the AIR carboxylase family. Class I subfamily.</text>
</comment>
<keyword evidence="1 3" id="KW-0658">Purine biosynthesis</keyword>
<dbReference type="SMART" id="SM01001">
    <property type="entry name" value="AIRC"/>
    <property type="match status" value="1"/>
</dbReference>
<feature type="binding site" evidence="3 5">
    <location>
        <position position="42"/>
    </location>
    <ligand>
        <name>substrate</name>
    </ligand>
</feature>
<dbReference type="NCBIfam" id="TIGR01162">
    <property type="entry name" value="purE"/>
    <property type="match status" value="1"/>
</dbReference>